<sequence>MAVNGGQRNAIERSQDVAHGEGHDYVVGSPHLRHISLRKRIDERIAGVVAEVLQRRGECAVLEIGAGHGSFTDTVLTAGGTATVTEMSKASFEYLTDKFRNAPGVRVVYDTDGDAPFREAAKYDVILLISVLHHIPDYLGVVTRLCDNLLRRGGTVVTFQDPVWYPRQKRWERALSWGSYFVWRATQGEIRRGLATRWRRLRGVYSDTESSDLVEYHVVRQGLDDLALVELFRARFTEVEVDRYFSTQSPQLQSLGERFAPANTFGITARGSRS</sequence>
<accession>A0A9X3BJK3</accession>
<gene>
    <name evidence="2" type="ORF">H7H73_27260</name>
    <name evidence="3" type="ORF">MJO55_07305</name>
</gene>
<dbReference type="Pfam" id="PF08242">
    <property type="entry name" value="Methyltransf_12"/>
    <property type="match status" value="1"/>
</dbReference>
<reference evidence="2" key="2">
    <citation type="journal article" date="2022" name="BMC Genomics">
        <title>Comparative genome analysis of mycobacteria focusing on tRNA and non-coding RNA.</title>
        <authorList>
            <person name="Behra P.R.K."/>
            <person name="Pettersson B.M.F."/>
            <person name="Ramesh M."/>
            <person name="Das S."/>
            <person name="Dasgupta S."/>
            <person name="Kirsebom L.A."/>
        </authorList>
    </citation>
    <scope>NUCLEOTIDE SEQUENCE</scope>
    <source>
        <strain evidence="2">DSM 45406</strain>
    </source>
</reference>
<dbReference type="InterPro" id="IPR029063">
    <property type="entry name" value="SAM-dependent_MTases_sf"/>
</dbReference>
<dbReference type="Proteomes" id="UP001055159">
    <property type="component" value="Chromosome"/>
</dbReference>
<dbReference type="GO" id="GO:0008168">
    <property type="term" value="F:methyltransferase activity"/>
    <property type="evidence" value="ECO:0007669"/>
    <property type="project" value="UniProtKB-KW"/>
</dbReference>
<dbReference type="AlphaFoldDB" id="A0A9X3BJK3"/>
<keyword evidence="4" id="KW-1185">Reference proteome</keyword>
<keyword evidence="2" id="KW-0489">Methyltransferase</keyword>
<dbReference type="InterPro" id="IPR013217">
    <property type="entry name" value="Methyltransf_12"/>
</dbReference>
<dbReference type="RefSeq" id="WP_043406541.1">
    <property type="nucleotide sequence ID" value="NZ_CP092427.2"/>
</dbReference>
<evidence type="ECO:0000313" key="3">
    <source>
        <dbReference type="EMBL" id="ULP38226.1"/>
    </source>
</evidence>
<dbReference type="EMBL" id="JACKRN010000872">
    <property type="protein sequence ID" value="MCV7073463.1"/>
    <property type="molecule type" value="Genomic_DNA"/>
</dbReference>
<dbReference type="GO" id="GO:0032259">
    <property type="term" value="P:methylation"/>
    <property type="evidence" value="ECO:0007669"/>
    <property type="project" value="UniProtKB-KW"/>
</dbReference>
<dbReference type="Gene3D" id="3.40.50.150">
    <property type="entry name" value="Vaccinia Virus protein VP39"/>
    <property type="match status" value="1"/>
</dbReference>
<reference evidence="3" key="3">
    <citation type="submission" date="2022-08" db="EMBL/GenBank/DDBJ databases">
        <title>Whole genome sequencing of non-tuberculosis mycobacteria type-strains.</title>
        <authorList>
            <person name="Igarashi Y."/>
            <person name="Osugi A."/>
            <person name="Mitarai S."/>
        </authorList>
    </citation>
    <scope>NUCLEOTIDE SEQUENCE</scope>
    <source>
        <strain evidence="3">JCM 16372</strain>
    </source>
</reference>
<dbReference type="SUPFAM" id="SSF53335">
    <property type="entry name" value="S-adenosyl-L-methionine-dependent methyltransferases"/>
    <property type="match status" value="1"/>
</dbReference>
<evidence type="ECO:0000313" key="5">
    <source>
        <dbReference type="Proteomes" id="UP001140272"/>
    </source>
</evidence>
<name>A0A9X3BJK3_9MYCO</name>
<keyword evidence="2" id="KW-0808">Transferase</keyword>
<reference evidence="2" key="1">
    <citation type="submission" date="2020-07" db="EMBL/GenBank/DDBJ databases">
        <authorList>
            <person name="Pettersson B.M.F."/>
            <person name="Behra P.R.K."/>
            <person name="Ramesh M."/>
            <person name="Das S."/>
            <person name="Dasgupta S."/>
            <person name="Kirsebom L.A."/>
        </authorList>
    </citation>
    <scope>NUCLEOTIDE SEQUENCE</scope>
    <source>
        <strain evidence="2">DSM 45406</strain>
    </source>
</reference>
<protein>
    <submittedName>
        <fullName evidence="2">Class I SAM-dependent methyltransferase</fullName>
    </submittedName>
</protein>
<dbReference type="Proteomes" id="UP001140272">
    <property type="component" value="Unassembled WGS sequence"/>
</dbReference>
<dbReference type="CDD" id="cd02440">
    <property type="entry name" value="AdoMet_MTases"/>
    <property type="match status" value="1"/>
</dbReference>
<organism evidence="2 5">
    <name type="scientific">Mycolicibacterium rufum</name>
    <dbReference type="NCBI Taxonomy" id="318424"/>
    <lineage>
        <taxon>Bacteria</taxon>
        <taxon>Bacillati</taxon>
        <taxon>Actinomycetota</taxon>
        <taxon>Actinomycetes</taxon>
        <taxon>Mycobacteriales</taxon>
        <taxon>Mycobacteriaceae</taxon>
        <taxon>Mycolicibacterium</taxon>
    </lineage>
</organism>
<evidence type="ECO:0000313" key="2">
    <source>
        <dbReference type="EMBL" id="MCV7073463.1"/>
    </source>
</evidence>
<feature type="domain" description="Methyltransferase type 12" evidence="1">
    <location>
        <begin position="62"/>
        <end position="155"/>
    </location>
</feature>
<dbReference type="EMBL" id="CP092427">
    <property type="protein sequence ID" value="ULP38226.1"/>
    <property type="molecule type" value="Genomic_DNA"/>
</dbReference>
<evidence type="ECO:0000259" key="1">
    <source>
        <dbReference type="Pfam" id="PF08242"/>
    </source>
</evidence>
<proteinExistence type="predicted"/>
<evidence type="ECO:0000313" key="4">
    <source>
        <dbReference type="Proteomes" id="UP001055159"/>
    </source>
</evidence>